<dbReference type="EMBL" id="CP015054">
    <property type="protein sequence ID" value="QGN13509.1"/>
    <property type="molecule type" value="Genomic_DNA"/>
</dbReference>
<dbReference type="PANTHER" id="PTHR43766">
    <property type="entry name" value="TRYPTOPHAN--TRNA LIGASE, MITOCHONDRIAL"/>
    <property type="match status" value="1"/>
</dbReference>
<dbReference type="CDD" id="cd00806">
    <property type="entry name" value="TrpRS_core"/>
    <property type="match status" value="1"/>
</dbReference>
<dbReference type="InterPro" id="IPR002305">
    <property type="entry name" value="aa-tRNA-synth_Ic"/>
</dbReference>
<keyword evidence="11" id="KW-1185">Reference proteome</keyword>
<reference evidence="10 11" key="1">
    <citation type="submission" date="2016-03" db="EMBL/GenBank/DDBJ databases">
        <title>How can Kluyveromyces marxianus grow so fast - potential evolutionary course in Saccharomyces Complex revealed by comparative genomics.</title>
        <authorList>
            <person name="Mo W."/>
            <person name="Lu W."/>
            <person name="Yang X."/>
            <person name="Qi J."/>
            <person name="Lv H."/>
        </authorList>
    </citation>
    <scope>NUCLEOTIDE SEQUENCE [LARGE SCALE GENOMIC DNA]</scope>
    <source>
        <strain evidence="10 11">FIM1</strain>
    </source>
</reference>
<sequence>MYTVSQRVRNRGAQVLCKRLSSSVKITGFKLNKEDLPTNATIFSMIQPTGKFHLGNYLGAVRVWKDISDLQDDSTRSLFGTADLHAITIPKPNVKDFKTYRTEAIASILSIGIDPEKSTVFHQSSVRQHTELHWMLSTFAPMGYLNRMTQWKSKANINDNSDEAALGAIKLGLFSYPVLQAADVLLYRSTHVPVGDDQSQHLELTRQLGNTFNKFYKTDYFPTPTTILSPTKKILSLLNPSKKMSKSDPNQNSVIYITDEPDVIAKKIKRAVTDSISSSFYYDPEGRPGVSNLINIVSGVQRKSTEQVENDIKHIDNHKDFKDYVTEVLVEELAAPRKKFYDYMRNPEYLNQVSEAGADKARAIAEKNITDIKRIMGFL</sequence>
<keyword evidence="3 9" id="KW-0436">Ligase</keyword>
<evidence type="ECO:0000256" key="8">
    <source>
        <dbReference type="ARBA" id="ARBA00030268"/>
    </source>
</evidence>
<evidence type="ECO:0000256" key="1">
    <source>
        <dbReference type="ARBA" id="ARBA00005594"/>
    </source>
</evidence>
<evidence type="ECO:0000256" key="7">
    <source>
        <dbReference type="ARBA" id="ARBA00023146"/>
    </source>
</evidence>
<gene>
    <name evidence="10" type="primary">MSW1</name>
    <name evidence="10" type="ORF">FIM1_148</name>
</gene>
<dbReference type="SUPFAM" id="SSF52374">
    <property type="entry name" value="Nucleotidylyl transferase"/>
    <property type="match status" value="1"/>
</dbReference>
<dbReference type="Gene3D" id="3.40.50.620">
    <property type="entry name" value="HUPs"/>
    <property type="match status" value="1"/>
</dbReference>
<evidence type="ECO:0000256" key="9">
    <source>
        <dbReference type="RuleBase" id="RU363036"/>
    </source>
</evidence>
<keyword evidence="7 9" id="KW-0030">Aminoacyl-tRNA synthetase</keyword>
<dbReference type="PROSITE" id="PS00178">
    <property type="entry name" value="AA_TRNA_LIGASE_I"/>
    <property type="match status" value="1"/>
</dbReference>
<dbReference type="Pfam" id="PF00579">
    <property type="entry name" value="tRNA-synt_1b"/>
    <property type="match status" value="1"/>
</dbReference>
<evidence type="ECO:0000256" key="6">
    <source>
        <dbReference type="ARBA" id="ARBA00022917"/>
    </source>
</evidence>
<keyword evidence="4 9" id="KW-0547">Nucleotide-binding</keyword>
<evidence type="ECO:0000256" key="2">
    <source>
        <dbReference type="ARBA" id="ARBA00013161"/>
    </source>
</evidence>
<dbReference type="InterPro" id="IPR001412">
    <property type="entry name" value="aa-tRNA-synth_I_CS"/>
</dbReference>
<evidence type="ECO:0000256" key="5">
    <source>
        <dbReference type="ARBA" id="ARBA00022840"/>
    </source>
</evidence>
<dbReference type="NCBIfam" id="TIGR00233">
    <property type="entry name" value="trpS"/>
    <property type="match status" value="1"/>
</dbReference>
<dbReference type="InterPro" id="IPR002306">
    <property type="entry name" value="Trp-tRNA-ligase"/>
</dbReference>
<evidence type="ECO:0000313" key="10">
    <source>
        <dbReference type="EMBL" id="QGN13509.1"/>
    </source>
</evidence>
<dbReference type="InterPro" id="IPR050203">
    <property type="entry name" value="Trp-tRNA_synthetase"/>
</dbReference>
<keyword evidence="5 9" id="KW-0067">ATP-binding</keyword>
<evidence type="ECO:0000256" key="4">
    <source>
        <dbReference type="ARBA" id="ARBA00022741"/>
    </source>
</evidence>
<dbReference type="Gene3D" id="1.10.240.10">
    <property type="entry name" value="Tyrosyl-Transfer RNA Synthetase"/>
    <property type="match status" value="1"/>
</dbReference>
<dbReference type="PRINTS" id="PR01039">
    <property type="entry name" value="TRNASYNTHTRP"/>
</dbReference>
<keyword evidence="6 9" id="KW-0648">Protein biosynthesis</keyword>
<protein>
    <recommendedName>
        <fullName evidence="2">tryptophan--tRNA ligase</fullName>
        <ecNumber evidence="2">6.1.1.2</ecNumber>
    </recommendedName>
    <alternativeName>
        <fullName evidence="8">Tryptophanyl-tRNA synthetase</fullName>
    </alternativeName>
</protein>
<accession>A0ABX6EPD4</accession>
<comment type="similarity">
    <text evidence="1 9">Belongs to the class-I aminoacyl-tRNA synthetase family.</text>
</comment>
<dbReference type="EC" id="6.1.1.2" evidence="2"/>
<evidence type="ECO:0000313" key="11">
    <source>
        <dbReference type="Proteomes" id="UP000422736"/>
    </source>
</evidence>
<evidence type="ECO:0000256" key="3">
    <source>
        <dbReference type="ARBA" id="ARBA00022598"/>
    </source>
</evidence>
<name>A0ABX6EPD4_KLUMA</name>
<organism evidence="10 11">
    <name type="scientific">Kluyveromyces marxianus</name>
    <name type="common">Yeast</name>
    <name type="synonym">Candida kefyr</name>
    <dbReference type="NCBI Taxonomy" id="4911"/>
    <lineage>
        <taxon>Eukaryota</taxon>
        <taxon>Fungi</taxon>
        <taxon>Dikarya</taxon>
        <taxon>Ascomycota</taxon>
        <taxon>Saccharomycotina</taxon>
        <taxon>Saccharomycetes</taxon>
        <taxon>Saccharomycetales</taxon>
        <taxon>Saccharomycetaceae</taxon>
        <taxon>Kluyveromyces</taxon>
    </lineage>
</organism>
<dbReference type="PANTHER" id="PTHR43766:SF1">
    <property type="entry name" value="TRYPTOPHAN--TRNA LIGASE, MITOCHONDRIAL"/>
    <property type="match status" value="1"/>
</dbReference>
<proteinExistence type="inferred from homology"/>
<dbReference type="Proteomes" id="UP000422736">
    <property type="component" value="Chromosome 1"/>
</dbReference>
<dbReference type="InterPro" id="IPR014729">
    <property type="entry name" value="Rossmann-like_a/b/a_fold"/>
</dbReference>